<dbReference type="Proteomes" id="UP001501637">
    <property type="component" value="Unassembled WGS sequence"/>
</dbReference>
<keyword evidence="3" id="KW-1185">Reference proteome</keyword>
<proteinExistence type="predicted"/>
<comment type="caution">
    <text evidence="2">The sequence shown here is derived from an EMBL/GenBank/DDBJ whole genome shotgun (WGS) entry which is preliminary data.</text>
</comment>
<feature type="chain" id="PRO_5047438686" evidence="1">
    <location>
        <begin position="28"/>
        <end position="141"/>
    </location>
</feature>
<evidence type="ECO:0000313" key="2">
    <source>
        <dbReference type="EMBL" id="GAA3089043.1"/>
    </source>
</evidence>
<sequence>MKTRLAAALCGAALTAGTLLSAPAATAQASAYPTSTFDVTLGNTYTRGTITWYARSVTVTGEHKSVSGFDCRGTSVFTLNSANVELDRNYSANVCGMSSKFTVPVEADVPGGAAVVRVCLDNGSYDAENITYLLCKRYGRP</sequence>
<gene>
    <name evidence="2" type="ORF">GCM10010449_11080</name>
</gene>
<dbReference type="RefSeq" id="WP_344519292.1">
    <property type="nucleotide sequence ID" value="NZ_BAAAUG010000021.1"/>
</dbReference>
<accession>A0ABP6MDL8</accession>
<dbReference type="EMBL" id="BAAAUG010000021">
    <property type="protein sequence ID" value="GAA3089043.1"/>
    <property type="molecule type" value="Genomic_DNA"/>
</dbReference>
<reference evidence="3" key="1">
    <citation type="journal article" date="2019" name="Int. J. Syst. Evol. Microbiol.">
        <title>The Global Catalogue of Microorganisms (GCM) 10K type strain sequencing project: providing services to taxonomists for standard genome sequencing and annotation.</title>
        <authorList>
            <consortium name="The Broad Institute Genomics Platform"/>
            <consortium name="The Broad Institute Genome Sequencing Center for Infectious Disease"/>
            <person name="Wu L."/>
            <person name="Ma J."/>
        </authorList>
    </citation>
    <scope>NUCLEOTIDE SEQUENCE [LARGE SCALE GENOMIC DNA]</scope>
    <source>
        <strain evidence="3">JCM 9092</strain>
    </source>
</reference>
<keyword evidence="1" id="KW-0732">Signal</keyword>
<protein>
    <submittedName>
        <fullName evidence="2">Uncharacterized protein</fullName>
    </submittedName>
</protein>
<name>A0ABP6MDL8_9ACTN</name>
<organism evidence="2 3">
    <name type="scientific">Streptomyces rectiviolaceus</name>
    <dbReference type="NCBI Taxonomy" id="332591"/>
    <lineage>
        <taxon>Bacteria</taxon>
        <taxon>Bacillati</taxon>
        <taxon>Actinomycetota</taxon>
        <taxon>Actinomycetes</taxon>
        <taxon>Kitasatosporales</taxon>
        <taxon>Streptomycetaceae</taxon>
        <taxon>Streptomyces</taxon>
    </lineage>
</organism>
<evidence type="ECO:0000256" key="1">
    <source>
        <dbReference type="SAM" id="SignalP"/>
    </source>
</evidence>
<feature type="signal peptide" evidence="1">
    <location>
        <begin position="1"/>
        <end position="27"/>
    </location>
</feature>
<evidence type="ECO:0000313" key="3">
    <source>
        <dbReference type="Proteomes" id="UP001501637"/>
    </source>
</evidence>